<dbReference type="PROSITE" id="PS50983">
    <property type="entry name" value="FE_B12_PBP"/>
    <property type="match status" value="1"/>
</dbReference>
<dbReference type="InterPro" id="IPR050902">
    <property type="entry name" value="ABC_Transporter_SBP"/>
</dbReference>
<dbReference type="SUPFAM" id="SSF53807">
    <property type="entry name" value="Helical backbone' metal receptor"/>
    <property type="match status" value="1"/>
</dbReference>
<dbReference type="Pfam" id="PF01497">
    <property type="entry name" value="Peripla_BP_2"/>
    <property type="match status" value="1"/>
</dbReference>
<evidence type="ECO:0000256" key="2">
    <source>
        <dbReference type="SAM" id="SignalP"/>
    </source>
</evidence>
<accession>A0A6G3ZV37</accession>
<organism evidence="4">
    <name type="scientific">Paenibacillus sp. SYP-B3998</name>
    <dbReference type="NCBI Taxonomy" id="2678564"/>
    <lineage>
        <taxon>Bacteria</taxon>
        <taxon>Bacillati</taxon>
        <taxon>Bacillota</taxon>
        <taxon>Bacilli</taxon>
        <taxon>Bacillales</taxon>
        <taxon>Paenibacillaceae</taxon>
        <taxon>Paenibacillus</taxon>
    </lineage>
</organism>
<comment type="caution">
    <text evidence="4">The sequence shown here is derived from an EMBL/GenBank/DDBJ whole genome shotgun (WGS) entry which is preliminary data.</text>
</comment>
<feature type="domain" description="Fe/B12 periplasmic-binding" evidence="3">
    <location>
        <begin position="68"/>
        <end position="325"/>
    </location>
</feature>
<evidence type="ECO:0000313" key="4">
    <source>
        <dbReference type="EMBL" id="NEW05908.1"/>
    </source>
</evidence>
<dbReference type="PANTHER" id="PTHR30535">
    <property type="entry name" value="VITAMIN B12-BINDING PROTEIN"/>
    <property type="match status" value="1"/>
</dbReference>
<dbReference type="RefSeq" id="WP_163943411.1">
    <property type="nucleotide sequence ID" value="NZ_JAAIKC010000001.1"/>
</dbReference>
<feature type="chain" id="PRO_5026174679" evidence="2">
    <location>
        <begin position="28"/>
        <end position="361"/>
    </location>
</feature>
<protein>
    <submittedName>
        <fullName evidence="4">ABC transporter substrate-binding protein</fullName>
    </submittedName>
</protein>
<dbReference type="PROSITE" id="PS51257">
    <property type="entry name" value="PROKAR_LIPOPROTEIN"/>
    <property type="match status" value="1"/>
</dbReference>
<gene>
    <name evidence="4" type="ORF">GK047_07765</name>
</gene>
<feature type="signal peptide" evidence="2">
    <location>
        <begin position="1"/>
        <end position="27"/>
    </location>
</feature>
<dbReference type="PANTHER" id="PTHR30535:SF34">
    <property type="entry name" value="MOLYBDATE-BINDING PROTEIN MOLA"/>
    <property type="match status" value="1"/>
</dbReference>
<dbReference type="EMBL" id="JAAIKC010000001">
    <property type="protein sequence ID" value="NEW05908.1"/>
    <property type="molecule type" value="Genomic_DNA"/>
</dbReference>
<keyword evidence="2" id="KW-0732">Signal</keyword>
<dbReference type="AlphaFoldDB" id="A0A6G3ZV37"/>
<evidence type="ECO:0000256" key="1">
    <source>
        <dbReference type="ARBA" id="ARBA00008814"/>
    </source>
</evidence>
<proteinExistence type="inferred from homology"/>
<evidence type="ECO:0000259" key="3">
    <source>
        <dbReference type="PROSITE" id="PS50983"/>
    </source>
</evidence>
<dbReference type="InterPro" id="IPR002491">
    <property type="entry name" value="ABC_transptr_periplasmic_BD"/>
</dbReference>
<comment type="similarity">
    <text evidence="1">Belongs to the bacterial solute-binding protein 8 family.</text>
</comment>
<sequence>MKKNTINIMLLFLAMMIILSGCGNSVATNPAVTDAKVGASNQDENQKKTKKIVDMSGKEAELPIKVSKVVNSWPSSATMMIFLGAGDKLTGIHKYVKTLPFNELIYPNLQKIPSSENNPEELLKLAPEVIITTADEDVINYAKVGLKGANLMFNDYKTMKQSVSILGDILGDDYKSKTDKLVAYIDGNLKKVQAAFKDLPDKDKPLVYYAVGDMYSTTGAGTIMEEWVNYGGGKYATSDLGKGMRVKVTPEDILKKNPDIIVISGGEGSEDVVKSFKTTPEWREINAVKNNKIFVVPSGCFAWDRFGAESALQILWAASTFHPDLFKIDMKAETRNFYKEYSNFNITDSQLEQLLKGKVVK</sequence>
<dbReference type="Gene3D" id="1.20.58.2180">
    <property type="match status" value="1"/>
</dbReference>
<name>A0A6G3ZV37_9BACL</name>
<dbReference type="Gene3D" id="3.40.50.1980">
    <property type="entry name" value="Nitrogenase molybdenum iron protein domain"/>
    <property type="match status" value="2"/>
</dbReference>
<reference evidence="4" key="1">
    <citation type="submission" date="2020-02" db="EMBL/GenBank/DDBJ databases">
        <authorList>
            <person name="Shen X.-R."/>
            <person name="Zhang Y.-X."/>
        </authorList>
    </citation>
    <scope>NUCLEOTIDE SEQUENCE</scope>
    <source>
        <strain evidence="4">SYP-B3998</strain>
    </source>
</reference>